<accession>S6A0B3</accession>
<comment type="similarity">
    <text evidence="1">Belongs to the SCO1/2 family.</text>
</comment>
<dbReference type="Gene3D" id="3.40.30.10">
    <property type="entry name" value="Glutaredoxin"/>
    <property type="match status" value="1"/>
</dbReference>
<keyword evidence="5" id="KW-1133">Transmembrane helix</keyword>
<feature type="disulfide bond" description="Redox-active" evidence="4">
    <location>
        <begin position="67"/>
        <end position="71"/>
    </location>
</feature>
<keyword evidence="5" id="KW-0472">Membrane</keyword>
<dbReference type="Pfam" id="PF02630">
    <property type="entry name" value="SCO1-SenC"/>
    <property type="match status" value="1"/>
</dbReference>
<dbReference type="HOGENOM" id="CLU_050131_3_3_9"/>
<gene>
    <name evidence="7" type="ORF">M493_03520</name>
</gene>
<evidence type="ECO:0000256" key="3">
    <source>
        <dbReference type="PIRSR" id="PIRSR603782-1"/>
    </source>
</evidence>
<evidence type="ECO:0000313" key="8">
    <source>
        <dbReference type="Proteomes" id="UP000015500"/>
    </source>
</evidence>
<organism evidence="7 8">
    <name type="scientific">Geobacillus genomosp. 3</name>
    <dbReference type="NCBI Taxonomy" id="1921421"/>
    <lineage>
        <taxon>Bacteria</taxon>
        <taxon>Bacillati</taxon>
        <taxon>Bacillota</taxon>
        <taxon>Bacilli</taxon>
        <taxon>Bacillales</taxon>
        <taxon>Anoxybacillaceae</taxon>
        <taxon>Geobacillus</taxon>
    </lineage>
</organism>
<dbReference type="Proteomes" id="UP000015500">
    <property type="component" value="Chromosome"/>
</dbReference>
<feature type="binding site" evidence="3">
    <location>
        <position position="159"/>
    </location>
    <ligand>
        <name>Cu cation</name>
        <dbReference type="ChEBI" id="CHEBI:23378"/>
    </ligand>
</feature>
<keyword evidence="3" id="KW-0479">Metal-binding</keyword>
<keyword evidence="8" id="KW-1185">Reference proteome</keyword>
<evidence type="ECO:0000256" key="5">
    <source>
        <dbReference type="SAM" id="Phobius"/>
    </source>
</evidence>
<keyword evidence="5" id="KW-0812">Transmembrane</keyword>
<proteinExistence type="inferred from homology"/>
<reference evidence="7 8" key="1">
    <citation type="journal article" date="2014" name="Genome Announc.">
        <title>Complete Genome Sequence of the Thermophilic Polychlorinated Biphenyl Degrader Geobacillus sp. Strain JF8 (NBRC 109937).</title>
        <authorList>
            <person name="Shintani M."/>
            <person name="Ohtsubo Y."/>
            <person name="Fukuda K."/>
            <person name="Hosoyama A."/>
            <person name="Ohji S."/>
            <person name="Yamazoe A."/>
            <person name="Fujita N."/>
            <person name="Nagata Y."/>
            <person name="Tsuda M."/>
            <person name="Hatta T."/>
            <person name="Kimbara K."/>
        </authorList>
    </citation>
    <scope>NUCLEOTIDE SEQUENCE [LARGE SCALE GENOMIC DNA]</scope>
    <source>
        <strain evidence="7 8">JF8</strain>
    </source>
</reference>
<evidence type="ECO:0000313" key="7">
    <source>
        <dbReference type="EMBL" id="AGT31011.2"/>
    </source>
</evidence>
<dbReference type="PANTHER" id="PTHR12151:SF25">
    <property type="entry name" value="LINALOOL DEHYDRATASE_ISOMERASE DOMAIN-CONTAINING PROTEIN"/>
    <property type="match status" value="1"/>
</dbReference>
<dbReference type="CDD" id="cd02968">
    <property type="entry name" value="SCO"/>
    <property type="match status" value="1"/>
</dbReference>
<evidence type="ECO:0000256" key="1">
    <source>
        <dbReference type="ARBA" id="ARBA00010996"/>
    </source>
</evidence>
<feature type="transmembrane region" description="Helical" evidence="5">
    <location>
        <begin position="6"/>
        <end position="26"/>
    </location>
</feature>
<dbReference type="AlphaFoldDB" id="S6A0B3"/>
<dbReference type="InterPro" id="IPR036249">
    <property type="entry name" value="Thioredoxin-like_sf"/>
</dbReference>
<dbReference type="PROSITE" id="PS51352">
    <property type="entry name" value="THIOREDOXIN_2"/>
    <property type="match status" value="1"/>
</dbReference>
<feature type="binding site" evidence="3">
    <location>
        <position position="67"/>
    </location>
    <ligand>
        <name>Cu cation</name>
        <dbReference type="ChEBI" id="CHEBI:23378"/>
    </ligand>
</feature>
<keyword evidence="4" id="KW-1015">Disulfide bond</keyword>
<dbReference type="PANTHER" id="PTHR12151">
    <property type="entry name" value="ELECTRON TRANSPORT PROTIN SCO1/SENC FAMILY MEMBER"/>
    <property type="match status" value="1"/>
</dbReference>
<evidence type="ECO:0000259" key="6">
    <source>
        <dbReference type="PROSITE" id="PS51352"/>
    </source>
</evidence>
<sequence length="198" mass="22244">MMKKWYMIAASFVLAGIGAGIFYFAVYKPSAMHLPDDVTMETAWGAPYSFDSLPPKVRLVEFIYTNCPDICPNTTMQMAKLRDRLQKAGVFGRDVEFVTITIDPERDTKEKLQTYANTFGVTGDGQGWVFLRGSEVATKATADAFNFQYRDPGNGMIVHTSLAYLLNRDGRVIEQIDMGGASRFRVDEVYKTIMDELS</sequence>
<dbReference type="InterPro" id="IPR003782">
    <property type="entry name" value="SCO1/SenC"/>
</dbReference>
<dbReference type="KEGG" id="gjf:M493_03520"/>
<dbReference type="STRING" id="1921421.M493_03520"/>
<name>S6A0B3_GEOG3</name>
<dbReference type="GO" id="GO:0046872">
    <property type="term" value="F:metal ion binding"/>
    <property type="evidence" value="ECO:0007669"/>
    <property type="project" value="UniProtKB-KW"/>
</dbReference>
<dbReference type="EMBL" id="CP006254">
    <property type="protein sequence ID" value="AGT31011.2"/>
    <property type="molecule type" value="Genomic_DNA"/>
</dbReference>
<feature type="domain" description="Thioredoxin" evidence="6">
    <location>
        <begin position="29"/>
        <end position="198"/>
    </location>
</feature>
<feature type="binding site" evidence="3">
    <location>
        <position position="71"/>
    </location>
    <ligand>
        <name>Cu cation</name>
        <dbReference type="ChEBI" id="CHEBI:23378"/>
    </ligand>
</feature>
<protein>
    <submittedName>
        <fullName evidence="7">Electron transporter SenC</fullName>
    </submittedName>
</protein>
<evidence type="ECO:0000256" key="4">
    <source>
        <dbReference type="PIRSR" id="PIRSR603782-2"/>
    </source>
</evidence>
<evidence type="ECO:0000256" key="2">
    <source>
        <dbReference type="ARBA" id="ARBA00023008"/>
    </source>
</evidence>
<keyword evidence="2 3" id="KW-0186">Copper</keyword>
<dbReference type="SUPFAM" id="SSF52833">
    <property type="entry name" value="Thioredoxin-like"/>
    <property type="match status" value="1"/>
</dbReference>
<dbReference type="InterPro" id="IPR013766">
    <property type="entry name" value="Thioredoxin_domain"/>
</dbReference>